<evidence type="ECO:0008006" key="3">
    <source>
        <dbReference type="Google" id="ProtNLM"/>
    </source>
</evidence>
<evidence type="ECO:0000313" key="2">
    <source>
        <dbReference type="Proteomes" id="UP001595604"/>
    </source>
</evidence>
<dbReference type="RefSeq" id="WP_379510405.1">
    <property type="nucleotide sequence ID" value="NZ_JBHRTQ010000010.1"/>
</dbReference>
<accession>A0ABV7IU12</accession>
<dbReference type="InterPro" id="IPR036397">
    <property type="entry name" value="RNaseH_sf"/>
</dbReference>
<proteinExistence type="predicted"/>
<dbReference type="Proteomes" id="UP001595604">
    <property type="component" value="Unassembled WGS sequence"/>
</dbReference>
<dbReference type="EMBL" id="JBHRTQ010000010">
    <property type="protein sequence ID" value="MFC3175030.1"/>
    <property type="molecule type" value="Genomic_DNA"/>
</dbReference>
<dbReference type="Gene3D" id="3.30.420.10">
    <property type="entry name" value="Ribonuclease H-like superfamily/Ribonuclease H"/>
    <property type="match status" value="1"/>
</dbReference>
<sequence length="174" mass="19243">MSEDLRFRFPLAVIDFEATALSLESWPIEVGIAVAPSPDGPVEIWSSLILPDPAWDIAAQWDPDAQRVHGINRRDLRDGRAPAGVLAELNARLEPPWQVWCDGGPYDRHWLDCLVNAAGIPPRFELVDLAVATRQDNALRGRYRDALTGSPPHRAGPDAERICRALLQALRQAG</sequence>
<dbReference type="SUPFAM" id="SSF53098">
    <property type="entry name" value="Ribonuclease H-like"/>
    <property type="match status" value="1"/>
</dbReference>
<reference evidence="2" key="1">
    <citation type="journal article" date="2019" name="Int. J. Syst. Evol. Microbiol.">
        <title>The Global Catalogue of Microorganisms (GCM) 10K type strain sequencing project: providing services to taxonomists for standard genome sequencing and annotation.</title>
        <authorList>
            <consortium name="The Broad Institute Genomics Platform"/>
            <consortium name="The Broad Institute Genome Sequencing Center for Infectious Disease"/>
            <person name="Wu L."/>
            <person name="Ma J."/>
        </authorList>
    </citation>
    <scope>NUCLEOTIDE SEQUENCE [LARGE SCALE GENOMIC DNA]</scope>
    <source>
        <strain evidence="2">KCTC 42984</strain>
    </source>
</reference>
<evidence type="ECO:0000313" key="1">
    <source>
        <dbReference type="EMBL" id="MFC3175030.1"/>
    </source>
</evidence>
<protein>
    <recommendedName>
        <fullName evidence="3">Exonuclease domain-containing protein</fullName>
    </recommendedName>
</protein>
<keyword evidence="2" id="KW-1185">Reference proteome</keyword>
<dbReference type="InterPro" id="IPR012337">
    <property type="entry name" value="RNaseH-like_sf"/>
</dbReference>
<organism evidence="1 2">
    <name type="scientific">Novosphingobium bradum</name>
    <dbReference type="NCBI Taxonomy" id="1737444"/>
    <lineage>
        <taxon>Bacteria</taxon>
        <taxon>Pseudomonadati</taxon>
        <taxon>Pseudomonadota</taxon>
        <taxon>Alphaproteobacteria</taxon>
        <taxon>Sphingomonadales</taxon>
        <taxon>Sphingomonadaceae</taxon>
        <taxon>Novosphingobium</taxon>
    </lineage>
</organism>
<comment type="caution">
    <text evidence="1">The sequence shown here is derived from an EMBL/GenBank/DDBJ whole genome shotgun (WGS) entry which is preliminary data.</text>
</comment>
<name>A0ABV7IU12_9SPHN</name>
<gene>
    <name evidence="1" type="ORF">ACFOD9_12290</name>
</gene>